<keyword evidence="6" id="KW-1267">Proteomics identification</keyword>
<dbReference type="CTD" id="178799"/>
<dbReference type="AGR" id="WB:WBGene00015903"/>
<dbReference type="RefSeq" id="NP_504072.1">
    <property type="nucleotide sequence ID" value="NM_071671.2"/>
</dbReference>
<evidence type="ECO:0000256" key="1">
    <source>
        <dbReference type="SAM" id="Phobius"/>
    </source>
</evidence>
<dbReference type="Bgee" id="WBGene00015903">
    <property type="expression patterns" value="Expressed in embryo and 3 other cell types or tissues"/>
</dbReference>
<keyword evidence="1" id="KW-0472">Membrane</keyword>
<reference evidence="3 4" key="1">
    <citation type="journal article" date="1998" name="Science">
        <title>Genome sequence of the nematode C. elegans: a platform for investigating biology.</title>
        <authorList>
            <consortium name="The C. elegans sequencing consortium"/>
            <person name="Sulson J.E."/>
            <person name="Waterston R."/>
        </authorList>
    </citation>
    <scope>NUCLEOTIDE SEQUENCE [LARGE SCALE GENOMIC DNA]</scope>
    <source>
        <strain evidence="3 4">Bristol N2</strain>
    </source>
</reference>
<dbReference type="GeneID" id="178799"/>
<keyword evidence="1" id="KW-0812">Transmembrane</keyword>
<name>H2KYU2_CAEEL</name>
<evidence type="ECO:0000256" key="2">
    <source>
        <dbReference type="SAM" id="SignalP"/>
    </source>
</evidence>
<feature type="signal peptide" evidence="2">
    <location>
        <begin position="1"/>
        <end position="17"/>
    </location>
</feature>
<dbReference type="Proteomes" id="UP000001940">
    <property type="component" value="Chromosome V"/>
</dbReference>
<proteinExistence type="evidence at protein level"/>
<feature type="transmembrane region" description="Helical" evidence="1">
    <location>
        <begin position="173"/>
        <end position="195"/>
    </location>
</feature>
<dbReference type="ExpressionAtlas" id="H2KYU2">
    <property type="expression patterns" value="baseline and differential"/>
</dbReference>
<evidence type="ECO:0000313" key="5">
    <source>
        <dbReference type="WormBase" id="C17E7.9b"/>
    </source>
</evidence>
<dbReference type="OrthoDB" id="10331343at2759"/>
<evidence type="ECO:0000313" key="3">
    <source>
        <dbReference type="EMBL" id="CCD64875.1"/>
    </source>
</evidence>
<gene>
    <name evidence="3 5" type="ORF">C17E7.9</name>
    <name evidence="3" type="ORF">CELE_C17E7.9</name>
</gene>
<keyword evidence="1" id="KW-1133">Transmembrane helix</keyword>
<protein>
    <submittedName>
        <fullName evidence="3">Uncharacterized protein</fullName>
    </submittedName>
</protein>
<accession>H2KYU2</accession>
<dbReference type="KEGG" id="cel:CELE_C17E7.9"/>
<dbReference type="EMBL" id="BX284605">
    <property type="protein sequence ID" value="CCD64875.1"/>
    <property type="molecule type" value="Genomic_DNA"/>
</dbReference>
<evidence type="ECO:0000313" key="4">
    <source>
        <dbReference type="Proteomes" id="UP000001940"/>
    </source>
</evidence>
<keyword evidence="4" id="KW-1185">Reference proteome</keyword>
<dbReference type="PeptideAtlas" id="H2KYU2"/>
<dbReference type="WormBase" id="C17E7.9b">
    <property type="protein sequence ID" value="CE27701"/>
    <property type="gene ID" value="WBGene00015903"/>
</dbReference>
<dbReference type="AlphaFoldDB" id="H2KYU2"/>
<evidence type="ECO:0007829" key="6">
    <source>
        <dbReference type="PeptideAtlas" id="H2KYU2"/>
    </source>
</evidence>
<sequence>MRWLVWLSLFLLPIATSKVTQQEAKPTFWHSDHVYGHIAEFFWCRTKKKAEEAGELLGPVRQALFEQGSALNEMLRAENRGENSQVIVEMVVLQEEEKYRDWDPIWIRKKEPYGFSRIRIFINEPSDSEVSKFCKTWPYPTTGFPTLVAISEFFYAPVLVCQFGVPTCDLGKMLLIIWIIVTFAIAFCVMTCSLWNSEILVLKKTEDSRQFGMQNLARENVHEGLADGTQVTTTVFRGPRENEGRVVLNRGCKPIVR</sequence>
<keyword evidence="2" id="KW-0732">Signal</keyword>
<organism evidence="3 4">
    <name type="scientific">Caenorhabditis elegans</name>
    <dbReference type="NCBI Taxonomy" id="6239"/>
    <lineage>
        <taxon>Eukaryota</taxon>
        <taxon>Metazoa</taxon>
        <taxon>Ecdysozoa</taxon>
        <taxon>Nematoda</taxon>
        <taxon>Chromadorea</taxon>
        <taxon>Rhabditida</taxon>
        <taxon>Rhabditina</taxon>
        <taxon>Rhabditomorpha</taxon>
        <taxon>Rhabditoidea</taxon>
        <taxon>Rhabditidae</taxon>
        <taxon>Peloderinae</taxon>
        <taxon>Caenorhabditis</taxon>
    </lineage>
</organism>
<feature type="chain" id="PRO_5003564281" evidence="2">
    <location>
        <begin position="18"/>
        <end position="257"/>
    </location>
</feature>